<evidence type="ECO:0000313" key="3">
    <source>
        <dbReference type="EMBL" id="MDP4299750.1"/>
    </source>
</evidence>
<dbReference type="InterPro" id="IPR051544">
    <property type="entry name" value="TPS_OM_transporter"/>
</dbReference>
<evidence type="ECO:0000313" key="4">
    <source>
        <dbReference type="Proteomes" id="UP001235760"/>
    </source>
</evidence>
<name>A0ABT9FZU4_LEPDI</name>
<keyword evidence="1" id="KW-0812">Transmembrane</keyword>
<dbReference type="RefSeq" id="WP_305748321.1">
    <property type="nucleotide sequence ID" value="NZ_JAUZEE010000002.1"/>
</dbReference>
<proteinExistence type="predicted"/>
<dbReference type="PANTHER" id="PTHR34597">
    <property type="entry name" value="SLR1661 PROTEIN"/>
    <property type="match status" value="1"/>
</dbReference>
<keyword evidence="1" id="KW-0472">Membrane</keyword>
<dbReference type="EMBL" id="JAUZEE010000002">
    <property type="protein sequence ID" value="MDP4299750.1"/>
    <property type="molecule type" value="Genomic_DNA"/>
</dbReference>
<organism evidence="3 4">
    <name type="scientific">Leptothrix discophora</name>
    <dbReference type="NCBI Taxonomy" id="89"/>
    <lineage>
        <taxon>Bacteria</taxon>
        <taxon>Pseudomonadati</taxon>
        <taxon>Pseudomonadota</taxon>
        <taxon>Betaproteobacteria</taxon>
        <taxon>Burkholderiales</taxon>
        <taxon>Sphaerotilaceae</taxon>
        <taxon>Leptothrix</taxon>
    </lineage>
</organism>
<dbReference type="Pfam" id="PF03865">
    <property type="entry name" value="ShlB"/>
    <property type="match status" value="1"/>
</dbReference>
<gene>
    <name evidence="3" type="ORF">Q8X39_03820</name>
</gene>
<keyword evidence="1" id="KW-1133">Transmembrane helix</keyword>
<evidence type="ECO:0000256" key="1">
    <source>
        <dbReference type="SAM" id="Phobius"/>
    </source>
</evidence>
<accession>A0ABT9FZU4</accession>
<dbReference type="Gene3D" id="2.40.160.50">
    <property type="entry name" value="membrane protein fhac: a member of the omp85/tpsb transporter family"/>
    <property type="match status" value="1"/>
</dbReference>
<comment type="caution">
    <text evidence="3">The sequence shown here is derived from an EMBL/GenBank/DDBJ whole genome shotgun (WGS) entry which is preliminary data.</text>
</comment>
<dbReference type="PANTHER" id="PTHR34597:SF3">
    <property type="entry name" value="OUTER MEMBRANE TRANSPORTER CDIB"/>
    <property type="match status" value="1"/>
</dbReference>
<dbReference type="InterPro" id="IPR005565">
    <property type="entry name" value="Hemolysn_activator_HlyB_C"/>
</dbReference>
<evidence type="ECO:0000259" key="2">
    <source>
        <dbReference type="Pfam" id="PF03865"/>
    </source>
</evidence>
<keyword evidence="4" id="KW-1185">Reference proteome</keyword>
<feature type="transmembrane region" description="Helical" evidence="1">
    <location>
        <begin position="50"/>
        <end position="69"/>
    </location>
</feature>
<dbReference type="Proteomes" id="UP001235760">
    <property type="component" value="Unassembled WGS sequence"/>
</dbReference>
<feature type="domain" description="Haemolysin activator HlyB C-terminal" evidence="2">
    <location>
        <begin position="327"/>
        <end position="629"/>
    </location>
</feature>
<reference evidence="3 4" key="1">
    <citation type="submission" date="2023-08" db="EMBL/GenBank/DDBJ databases">
        <authorList>
            <person name="Roldan D.M."/>
            <person name="Menes R.J."/>
        </authorList>
    </citation>
    <scope>NUCLEOTIDE SEQUENCE [LARGE SCALE GENOMIC DNA]</scope>
    <source>
        <strain evidence="3 4">CCM 2812</strain>
    </source>
</reference>
<protein>
    <submittedName>
        <fullName evidence="3">ShlB/FhaC/HecB family hemolysin secretion/activation protein</fullName>
    </submittedName>
</protein>
<sequence length="674" mass="70147">MNRIHRIVRSRTTGRPVACPVNVNVNVNVNACAQAHGPDRVRVQATAGMALLPVAASFLLAVVGVIAPVRAAPQVAAVGSGSGPLPAALGLRAADGAIQSGNARAVHEVTAVPTERVVRRLPEPTPPARPLPPDVQAEDAGVAADPALAENPAMEPQDFRVFEVASVALGGRSVLLSAGLRAEVVAEVLAELEQARGAPVGTARLSAVAAGMQRVLERAAPGQFRVHIPAQRLQDGRLLVQILPVLQSVAGIGAPGFDAVQTRASLPSLQAGMVLPLLRDPVDPRDWALAREHPLRQVVLRHVEAPGSDRGPTAEVVAIAPAGGQAGEVRLDNSGSEAVGRWMLSTQLLDGNLSGADDTLSLTLSRSATQPQAVRIGALSYVRPMPTEHAALTLGLSHADSTSESVVLHAGALVGQGRQDELSVSLARFLPTGAQRPGESLKLLHELAVERVDSRIDVMAQTLMRSRRTTVVLGLGLESLQGSAGDLLQLRLMAQGYPVGWLGSSGAQAYAAARTGAGGAAWLRASVLGHWRIGSLQLQSQTLAQHSGQRLVPSHQMQLTSASAGVRGFVDAVVGGDSALVQRTELLAAPMAGAALLWRPYWLGDIGRKLGGNDEQAATLSSIGLGLRLSVPDGRAELDASVVRKLDGARLDVAPGASVPRSRDGLGMLVRMRF</sequence>